<dbReference type="AlphaFoldDB" id="Q978X1"/>
<feature type="domain" description="Saccharopine dehydrogenase NADP binding" evidence="2">
    <location>
        <begin position="4"/>
        <end position="115"/>
    </location>
</feature>
<proteinExistence type="predicted"/>
<dbReference type="Gene3D" id="3.30.360.10">
    <property type="entry name" value="Dihydrodipicolinate Reductase, domain 2"/>
    <property type="match status" value="1"/>
</dbReference>
<dbReference type="GO" id="GO:0016491">
    <property type="term" value="F:oxidoreductase activity"/>
    <property type="evidence" value="ECO:0007669"/>
    <property type="project" value="UniProtKB-KW"/>
</dbReference>
<dbReference type="OrthoDB" id="27588at2157"/>
<organism evidence="4 5">
    <name type="scientific">Thermoplasma volcanium (strain ATCC 51530 / DSM 4299 / JCM 9571 / NBRC 15438 / GSS1)</name>
    <dbReference type="NCBI Taxonomy" id="273116"/>
    <lineage>
        <taxon>Archaea</taxon>
        <taxon>Methanobacteriati</taxon>
        <taxon>Thermoplasmatota</taxon>
        <taxon>Thermoplasmata</taxon>
        <taxon>Thermoplasmatales</taxon>
        <taxon>Thermoplasmataceae</taxon>
        <taxon>Thermoplasma</taxon>
    </lineage>
</organism>
<keyword evidence="5" id="KW-1185">Reference proteome</keyword>
<dbReference type="DNASU" id="1441411"/>
<dbReference type="PANTHER" id="PTHR11133:SF22">
    <property type="entry name" value="ALPHA-AMINOADIPIC SEMIALDEHYDE SYNTHASE, MITOCHONDRIAL"/>
    <property type="match status" value="1"/>
</dbReference>
<accession>Q978X1</accession>
<gene>
    <name evidence="4" type="ORF">TVG1335287</name>
</gene>
<dbReference type="STRING" id="273116.gene:9382101"/>
<dbReference type="HOGENOM" id="CLU_032858_3_0_2"/>
<reference evidence="4 5" key="2">
    <citation type="journal article" date="2000" name="Proc. Natl. Acad. Sci. U.S.A.">
        <title>Archaeal adaptation to higher temperatures revealed by genomic sequence of Thermoplasma volcanium.</title>
        <authorList>
            <person name="Kawashima T."/>
            <person name="Amano N."/>
            <person name="Koike H."/>
            <person name="Makino S."/>
            <person name="Higuchi S."/>
            <person name="Kawashima-Ohya Y."/>
            <person name="Watanabe K."/>
            <person name="Yamazaki M."/>
            <person name="Kanehori K."/>
            <person name="Kawamoto T."/>
            <person name="Nunoshiba T."/>
            <person name="Yamamoto Y."/>
            <person name="Aramaki H."/>
            <person name="Makino K."/>
            <person name="Suzuki M."/>
        </authorList>
    </citation>
    <scope>NUCLEOTIDE SEQUENCE [LARGE SCALE GENOMIC DNA]</scope>
    <source>
        <strain evidence="5">ATCC 51530 / DSM 4299 / JCM 9571 / NBRC 15438 / GSS1</strain>
    </source>
</reference>
<keyword evidence="1" id="KW-0560">Oxidoreductase</keyword>
<evidence type="ECO:0000256" key="1">
    <source>
        <dbReference type="ARBA" id="ARBA00023002"/>
    </source>
</evidence>
<dbReference type="SUPFAM" id="SSF51735">
    <property type="entry name" value="NAD(P)-binding Rossmann-fold domains"/>
    <property type="match status" value="1"/>
</dbReference>
<name>Q978X1_THEVO</name>
<dbReference type="InterPro" id="IPR036291">
    <property type="entry name" value="NAD(P)-bd_dom_sf"/>
</dbReference>
<dbReference type="GeneID" id="1441411"/>
<protein>
    <recommendedName>
        <fullName evidence="6">Saccharopine dehydrogenase</fullName>
    </recommendedName>
</protein>
<evidence type="ECO:0000313" key="4">
    <source>
        <dbReference type="EMBL" id="BAB60436.1"/>
    </source>
</evidence>
<reference evidence="4 5" key="1">
    <citation type="journal article" date="1999" name="Proc. Jpn. Acad.">
        <title>Determination of the complete genomic DNA sequence of Thermoplasma volvanium GSS1.</title>
        <authorList>
            <person name="Kawashima T."/>
            <person name="Yamamoto Y."/>
            <person name="Aramaki H."/>
            <person name="Nunoshiba T."/>
            <person name="Kawamoto T."/>
            <person name="Watanabe K."/>
            <person name="Yamazaki M."/>
            <person name="Kanehori K."/>
            <person name="Amano N."/>
            <person name="Ohya Y."/>
            <person name="Makino K."/>
            <person name="Suzuki M."/>
        </authorList>
    </citation>
    <scope>NUCLEOTIDE SEQUENCE [LARGE SCALE GENOMIC DNA]</scope>
    <source>
        <strain evidence="5">ATCC 51530 / DSM 4299 / JCM 9571 / NBRC 15438 / GSS1</strain>
    </source>
</reference>
<dbReference type="Proteomes" id="UP000001017">
    <property type="component" value="Chromosome"/>
</dbReference>
<dbReference type="Gene3D" id="3.40.50.720">
    <property type="entry name" value="NAD(P)-binding Rossmann-like Domain"/>
    <property type="match status" value="1"/>
</dbReference>
<dbReference type="PANTHER" id="PTHR11133">
    <property type="entry name" value="SACCHAROPINE DEHYDROGENASE"/>
    <property type="match status" value="1"/>
</dbReference>
<dbReference type="RefSeq" id="WP_010917529.1">
    <property type="nucleotide sequence ID" value="NC_002689.2"/>
</dbReference>
<dbReference type="InterPro" id="IPR032095">
    <property type="entry name" value="Sacchrp_dh-like_C"/>
</dbReference>
<dbReference type="KEGG" id="tvo:TVG1335287"/>
<dbReference type="PaxDb" id="273116-14325533"/>
<dbReference type="Pfam" id="PF03435">
    <property type="entry name" value="Sacchrp_dh_NADP"/>
    <property type="match status" value="1"/>
</dbReference>
<dbReference type="Pfam" id="PF16653">
    <property type="entry name" value="Sacchrp_dh_C"/>
    <property type="match status" value="1"/>
</dbReference>
<dbReference type="SUPFAM" id="SSF55347">
    <property type="entry name" value="Glyceraldehyde-3-phosphate dehydrogenase-like, C-terminal domain"/>
    <property type="match status" value="1"/>
</dbReference>
<dbReference type="eggNOG" id="arCOG00243">
    <property type="taxonomic scope" value="Archaea"/>
</dbReference>
<evidence type="ECO:0000313" key="5">
    <source>
        <dbReference type="Proteomes" id="UP000001017"/>
    </source>
</evidence>
<dbReference type="PhylomeDB" id="Q978X1"/>
<sequence>MKGIVFGSGQIGSSVALNLVDGMDVTVADRDPTNLRKIQDNIGSRVSVIQVDALRDDIKHIISDYDIVVSALPGSVGFQFAKSIAPFGVRMIDISYYEDDVFLLDDVAKKSSSVIVPDIGFAPGISNVLVGHFSYELEDVKDVHIYVGGIPEKRIGGLDYVITWSVEGLLDEYTRPVHIVQNGSITQVEPLSGLEKINIQKYTDLEAFYTDGLRTLGKTIRASGSMWEKTVRYSGHAEKIRLLKDLGFFSRKKVKVGNSEIAPFDFTAEIFRNNLSMSGVKDVSLMYVKVTGTRNGDIVKHEASMVAPYDEKRKRSSMANVTSVPASATADFLSKNEIGKYGVVAPEILGKDENFYKQFINYLGQYGIIISED</sequence>
<dbReference type="InterPro" id="IPR005097">
    <property type="entry name" value="Sacchrp_dh_NADP-bd"/>
</dbReference>
<dbReference type="EMBL" id="BA000011">
    <property type="protein sequence ID" value="BAB60436.1"/>
    <property type="molecule type" value="Genomic_DNA"/>
</dbReference>
<dbReference type="InterPro" id="IPR051168">
    <property type="entry name" value="AASS"/>
</dbReference>
<feature type="domain" description="Saccharopine dehydrogenase-like C-terminal" evidence="3">
    <location>
        <begin position="120"/>
        <end position="368"/>
    </location>
</feature>
<evidence type="ECO:0000259" key="2">
    <source>
        <dbReference type="Pfam" id="PF03435"/>
    </source>
</evidence>
<evidence type="ECO:0008006" key="6">
    <source>
        <dbReference type="Google" id="ProtNLM"/>
    </source>
</evidence>
<evidence type="ECO:0000259" key="3">
    <source>
        <dbReference type="Pfam" id="PF16653"/>
    </source>
</evidence>